<comment type="caution">
    <text evidence="1">The sequence shown here is derived from an EMBL/GenBank/DDBJ whole genome shotgun (WGS) entry which is preliminary data.</text>
</comment>
<dbReference type="GO" id="GO:0003676">
    <property type="term" value="F:nucleic acid binding"/>
    <property type="evidence" value="ECO:0007669"/>
    <property type="project" value="InterPro"/>
</dbReference>
<dbReference type="InterPro" id="IPR036397">
    <property type="entry name" value="RNaseH_sf"/>
</dbReference>
<organism evidence="1 2">
    <name type="scientific">Araneus ventricosus</name>
    <name type="common">Orbweaver spider</name>
    <name type="synonym">Epeira ventricosa</name>
    <dbReference type="NCBI Taxonomy" id="182803"/>
    <lineage>
        <taxon>Eukaryota</taxon>
        <taxon>Metazoa</taxon>
        <taxon>Ecdysozoa</taxon>
        <taxon>Arthropoda</taxon>
        <taxon>Chelicerata</taxon>
        <taxon>Arachnida</taxon>
        <taxon>Araneae</taxon>
        <taxon>Araneomorphae</taxon>
        <taxon>Entelegynae</taxon>
        <taxon>Araneoidea</taxon>
        <taxon>Araneidae</taxon>
        <taxon>Araneus</taxon>
    </lineage>
</organism>
<proteinExistence type="predicted"/>
<protein>
    <submittedName>
        <fullName evidence="1">Uncharacterized protein</fullName>
    </submittedName>
</protein>
<evidence type="ECO:0000313" key="2">
    <source>
        <dbReference type="Proteomes" id="UP000499080"/>
    </source>
</evidence>
<sequence length="128" mass="14313">MFGHELKCGILKHSRVLGLASDTDKYSFNFGKRKESLGNREAIQRKRLGMFSDGVILLHENIHTVRKTQELPEKIQMGSLEPLPYSPDLAPNLGSKHLSGTRFSSNINVKTGAENWLYGQGRAFTKLG</sequence>
<dbReference type="AlphaFoldDB" id="A0A4Y2SGY0"/>
<keyword evidence="2" id="KW-1185">Reference proteome</keyword>
<evidence type="ECO:0000313" key="1">
    <source>
        <dbReference type="EMBL" id="GBN87508.1"/>
    </source>
</evidence>
<dbReference type="OrthoDB" id="6568111at2759"/>
<accession>A0A4Y2SGY0</accession>
<dbReference type="EMBL" id="BGPR01021834">
    <property type="protein sequence ID" value="GBN87508.1"/>
    <property type="molecule type" value="Genomic_DNA"/>
</dbReference>
<dbReference type="Proteomes" id="UP000499080">
    <property type="component" value="Unassembled WGS sequence"/>
</dbReference>
<reference evidence="1 2" key="1">
    <citation type="journal article" date="2019" name="Sci. Rep.">
        <title>Orb-weaving spider Araneus ventricosus genome elucidates the spidroin gene catalogue.</title>
        <authorList>
            <person name="Kono N."/>
            <person name="Nakamura H."/>
            <person name="Ohtoshi R."/>
            <person name="Moran D.A.P."/>
            <person name="Shinohara A."/>
            <person name="Yoshida Y."/>
            <person name="Fujiwara M."/>
            <person name="Mori M."/>
            <person name="Tomita M."/>
            <person name="Arakawa K."/>
        </authorList>
    </citation>
    <scope>NUCLEOTIDE SEQUENCE [LARGE SCALE GENOMIC DNA]</scope>
</reference>
<gene>
    <name evidence="1" type="ORF">AVEN_180770_1</name>
</gene>
<name>A0A4Y2SGY0_ARAVE</name>
<dbReference type="Gene3D" id="3.30.420.10">
    <property type="entry name" value="Ribonuclease H-like superfamily/Ribonuclease H"/>
    <property type="match status" value="1"/>
</dbReference>